<name>A0A5N7AR11_9EURO</name>
<accession>A0A5N7AR11</accession>
<dbReference type="EMBL" id="ML736426">
    <property type="protein sequence ID" value="KAE8371449.1"/>
    <property type="molecule type" value="Genomic_DNA"/>
</dbReference>
<reference evidence="1 2" key="1">
    <citation type="submission" date="2019-04" db="EMBL/GenBank/DDBJ databases">
        <title>Friends and foes A comparative genomics studyof 23 Aspergillus species from section Flavi.</title>
        <authorList>
            <consortium name="DOE Joint Genome Institute"/>
            <person name="Kjaerbolling I."/>
            <person name="Vesth T."/>
            <person name="Frisvad J.C."/>
            <person name="Nybo J.L."/>
            <person name="Theobald S."/>
            <person name="Kildgaard S."/>
            <person name="Isbrandt T."/>
            <person name="Kuo A."/>
            <person name="Sato A."/>
            <person name="Lyhne E.K."/>
            <person name="Kogle M.E."/>
            <person name="Wiebenga A."/>
            <person name="Kun R.S."/>
            <person name="Lubbers R.J."/>
            <person name="Makela M.R."/>
            <person name="Barry K."/>
            <person name="Chovatia M."/>
            <person name="Clum A."/>
            <person name="Daum C."/>
            <person name="Haridas S."/>
            <person name="He G."/>
            <person name="LaButti K."/>
            <person name="Lipzen A."/>
            <person name="Mondo S."/>
            <person name="Riley R."/>
            <person name="Salamov A."/>
            <person name="Simmons B.A."/>
            <person name="Magnuson J.K."/>
            <person name="Henrissat B."/>
            <person name="Mortensen U.H."/>
            <person name="Larsen T.O."/>
            <person name="Devries R.P."/>
            <person name="Grigoriev I.V."/>
            <person name="Machida M."/>
            <person name="Baker S.E."/>
            <person name="Andersen M.R."/>
        </authorList>
    </citation>
    <scope>NUCLEOTIDE SEQUENCE [LARGE SCALE GENOMIC DNA]</scope>
    <source>
        <strain evidence="1 2">IBT 29228</strain>
    </source>
</reference>
<dbReference type="AlphaFoldDB" id="A0A5N7AR11"/>
<dbReference type="Proteomes" id="UP000326198">
    <property type="component" value="Unassembled WGS sequence"/>
</dbReference>
<sequence>MYGWVGWLGGLAWFECILQVTYLASSGIRLGYTYGLEGNRAVGRRYSAFIWLW</sequence>
<gene>
    <name evidence="1" type="ORF">BDV26DRAFT_129825</name>
</gene>
<evidence type="ECO:0000313" key="2">
    <source>
        <dbReference type="Proteomes" id="UP000326198"/>
    </source>
</evidence>
<keyword evidence="2" id="KW-1185">Reference proteome</keyword>
<proteinExistence type="predicted"/>
<protein>
    <submittedName>
        <fullName evidence="1">Uncharacterized protein</fullName>
    </submittedName>
</protein>
<evidence type="ECO:0000313" key="1">
    <source>
        <dbReference type="EMBL" id="KAE8371449.1"/>
    </source>
</evidence>
<organism evidence="1 2">
    <name type="scientific">Aspergillus bertholletiae</name>
    <dbReference type="NCBI Taxonomy" id="1226010"/>
    <lineage>
        <taxon>Eukaryota</taxon>
        <taxon>Fungi</taxon>
        <taxon>Dikarya</taxon>
        <taxon>Ascomycota</taxon>
        <taxon>Pezizomycotina</taxon>
        <taxon>Eurotiomycetes</taxon>
        <taxon>Eurotiomycetidae</taxon>
        <taxon>Eurotiales</taxon>
        <taxon>Aspergillaceae</taxon>
        <taxon>Aspergillus</taxon>
        <taxon>Aspergillus subgen. Circumdati</taxon>
    </lineage>
</organism>